<dbReference type="InterPro" id="IPR011032">
    <property type="entry name" value="GroES-like_sf"/>
</dbReference>
<dbReference type="Gene3D" id="3.40.50.720">
    <property type="entry name" value="NAD(P)-binding Rossmann-like Domain"/>
    <property type="match status" value="1"/>
</dbReference>
<dbReference type="Pfam" id="PF08240">
    <property type="entry name" value="ADH_N"/>
    <property type="match status" value="1"/>
</dbReference>
<dbReference type="InterPro" id="IPR013149">
    <property type="entry name" value="ADH-like_C"/>
</dbReference>
<evidence type="ECO:0000256" key="5">
    <source>
        <dbReference type="RuleBase" id="RU361277"/>
    </source>
</evidence>
<keyword evidence="4" id="KW-0560">Oxidoreductase</keyword>
<keyword evidence="3 5" id="KW-0862">Zinc</keyword>
<evidence type="ECO:0000256" key="1">
    <source>
        <dbReference type="ARBA" id="ARBA00001947"/>
    </source>
</evidence>
<protein>
    <submittedName>
        <fullName evidence="8">Zinc-binding dehydrogenase</fullName>
    </submittedName>
</protein>
<dbReference type="SUPFAM" id="SSF51735">
    <property type="entry name" value="NAD(P)-binding Rossmann-fold domains"/>
    <property type="match status" value="1"/>
</dbReference>
<keyword evidence="2 5" id="KW-0479">Metal-binding</keyword>
<keyword evidence="6" id="KW-0812">Transmembrane</keyword>
<dbReference type="EMBL" id="JBHSMG010000003">
    <property type="protein sequence ID" value="MFC5503159.1"/>
    <property type="molecule type" value="Genomic_DNA"/>
</dbReference>
<dbReference type="PANTHER" id="PTHR43401">
    <property type="entry name" value="L-THREONINE 3-DEHYDROGENASE"/>
    <property type="match status" value="1"/>
</dbReference>
<dbReference type="Gene3D" id="3.90.180.10">
    <property type="entry name" value="Medium-chain alcohol dehydrogenases, catalytic domain"/>
    <property type="match status" value="1"/>
</dbReference>
<evidence type="ECO:0000256" key="6">
    <source>
        <dbReference type="SAM" id="Phobius"/>
    </source>
</evidence>
<dbReference type="PROSITE" id="PS00059">
    <property type="entry name" value="ADH_ZINC"/>
    <property type="match status" value="1"/>
</dbReference>
<dbReference type="InterPro" id="IPR020843">
    <property type="entry name" value="ER"/>
</dbReference>
<dbReference type="InterPro" id="IPR036291">
    <property type="entry name" value="NAD(P)-bd_dom_sf"/>
</dbReference>
<sequence>MKAAVYYGHHDVRIEERPMPTRGQGEALIRVLRSGICGTDATEWRSGPHLFPVDGTPHPLTGHVGPLILGHEFIGEVVEVGPQSPFAVGDRVAAGAGVWCGECPRCLEGRTNLCWSYTTFGLNVDGGMAEYVAAPEKMLAPIPAGMSLDAAGLSQPLAVGFHAARRSTAQPGDRVVLISAGAIGTFVLAALLSFGDIEVTVVDFAGPKLDRALRLGATRIIPAGDDVVADVLAAVHPRGADVVIEASGAPGQLANAIRMVRAGGSILQLGLPAHAPEVDLPAIVLREVTLRTTNAHVFSEDLGPALQLLASGGLADELLDSVHPLADIADQLERLATGRLEGKVLFDPTMG</sequence>
<reference evidence="9" key="1">
    <citation type="journal article" date="2019" name="Int. J. Syst. Evol. Microbiol.">
        <title>The Global Catalogue of Microorganisms (GCM) 10K type strain sequencing project: providing services to taxonomists for standard genome sequencing and annotation.</title>
        <authorList>
            <consortium name="The Broad Institute Genomics Platform"/>
            <consortium name="The Broad Institute Genome Sequencing Center for Infectious Disease"/>
            <person name="Wu L."/>
            <person name="Ma J."/>
        </authorList>
    </citation>
    <scope>NUCLEOTIDE SEQUENCE [LARGE SCALE GENOMIC DNA]</scope>
    <source>
        <strain evidence="9">CGMCC 4.6997</strain>
    </source>
</reference>
<dbReference type="RefSeq" id="WP_386740871.1">
    <property type="nucleotide sequence ID" value="NZ_JBHSMG010000003.1"/>
</dbReference>
<gene>
    <name evidence="8" type="ORF">ACFPJ4_12995</name>
</gene>
<evidence type="ECO:0000256" key="2">
    <source>
        <dbReference type="ARBA" id="ARBA00022723"/>
    </source>
</evidence>
<feature type="transmembrane region" description="Helical" evidence="6">
    <location>
        <begin position="175"/>
        <end position="194"/>
    </location>
</feature>
<evidence type="ECO:0000259" key="7">
    <source>
        <dbReference type="SMART" id="SM00829"/>
    </source>
</evidence>
<dbReference type="InterPro" id="IPR050129">
    <property type="entry name" value="Zn_alcohol_dh"/>
</dbReference>
<comment type="caution">
    <text evidence="8">The sequence shown here is derived from an EMBL/GenBank/DDBJ whole genome shotgun (WGS) entry which is preliminary data.</text>
</comment>
<evidence type="ECO:0000313" key="9">
    <source>
        <dbReference type="Proteomes" id="UP001596039"/>
    </source>
</evidence>
<keyword evidence="9" id="KW-1185">Reference proteome</keyword>
<dbReference type="PANTHER" id="PTHR43401:SF2">
    <property type="entry name" value="L-THREONINE 3-DEHYDROGENASE"/>
    <property type="match status" value="1"/>
</dbReference>
<accession>A0ABW0NRY2</accession>
<keyword evidence="6" id="KW-1133">Transmembrane helix</keyword>
<dbReference type="SUPFAM" id="SSF50129">
    <property type="entry name" value="GroES-like"/>
    <property type="match status" value="1"/>
</dbReference>
<proteinExistence type="inferred from homology"/>
<name>A0ABW0NRY2_9MICO</name>
<organism evidence="8 9">
    <name type="scientific">Lysinimonas soli</name>
    <dbReference type="NCBI Taxonomy" id="1074233"/>
    <lineage>
        <taxon>Bacteria</taxon>
        <taxon>Bacillati</taxon>
        <taxon>Actinomycetota</taxon>
        <taxon>Actinomycetes</taxon>
        <taxon>Micrococcales</taxon>
        <taxon>Microbacteriaceae</taxon>
        <taxon>Lysinimonas</taxon>
    </lineage>
</organism>
<comment type="cofactor">
    <cofactor evidence="1 5">
        <name>Zn(2+)</name>
        <dbReference type="ChEBI" id="CHEBI:29105"/>
    </cofactor>
</comment>
<dbReference type="Pfam" id="PF00107">
    <property type="entry name" value="ADH_zinc_N"/>
    <property type="match status" value="1"/>
</dbReference>
<feature type="domain" description="Enoyl reductase (ER)" evidence="7">
    <location>
        <begin position="38"/>
        <end position="346"/>
    </location>
</feature>
<dbReference type="SMART" id="SM00829">
    <property type="entry name" value="PKS_ER"/>
    <property type="match status" value="1"/>
</dbReference>
<keyword evidence="6" id="KW-0472">Membrane</keyword>
<dbReference type="InterPro" id="IPR013154">
    <property type="entry name" value="ADH-like_N"/>
</dbReference>
<evidence type="ECO:0000313" key="8">
    <source>
        <dbReference type="EMBL" id="MFC5503159.1"/>
    </source>
</evidence>
<dbReference type="Proteomes" id="UP001596039">
    <property type="component" value="Unassembled WGS sequence"/>
</dbReference>
<dbReference type="InterPro" id="IPR002328">
    <property type="entry name" value="ADH_Zn_CS"/>
</dbReference>
<comment type="similarity">
    <text evidence="5">Belongs to the zinc-containing alcohol dehydrogenase family.</text>
</comment>
<evidence type="ECO:0000256" key="3">
    <source>
        <dbReference type="ARBA" id="ARBA00022833"/>
    </source>
</evidence>
<evidence type="ECO:0000256" key="4">
    <source>
        <dbReference type="ARBA" id="ARBA00023002"/>
    </source>
</evidence>